<gene>
    <name evidence="1" type="ORF">NC653_013369</name>
</gene>
<evidence type="ECO:0000313" key="1">
    <source>
        <dbReference type="EMBL" id="KAJ6996747.1"/>
    </source>
</evidence>
<comment type="caution">
    <text evidence="1">The sequence shown here is derived from an EMBL/GenBank/DDBJ whole genome shotgun (WGS) entry which is preliminary data.</text>
</comment>
<name>A0AAD6QUC6_9ROSI</name>
<evidence type="ECO:0000313" key="2">
    <source>
        <dbReference type="Proteomes" id="UP001164929"/>
    </source>
</evidence>
<protein>
    <submittedName>
        <fullName evidence="1">Uncharacterized protein</fullName>
    </submittedName>
</protein>
<proteinExistence type="predicted"/>
<dbReference type="AlphaFoldDB" id="A0AAD6QUC6"/>
<accession>A0AAD6QUC6</accession>
<organism evidence="1 2">
    <name type="scientific">Populus alba x Populus x berolinensis</name>
    <dbReference type="NCBI Taxonomy" id="444605"/>
    <lineage>
        <taxon>Eukaryota</taxon>
        <taxon>Viridiplantae</taxon>
        <taxon>Streptophyta</taxon>
        <taxon>Embryophyta</taxon>
        <taxon>Tracheophyta</taxon>
        <taxon>Spermatophyta</taxon>
        <taxon>Magnoliopsida</taxon>
        <taxon>eudicotyledons</taxon>
        <taxon>Gunneridae</taxon>
        <taxon>Pentapetalae</taxon>
        <taxon>rosids</taxon>
        <taxon>fabids</taxon>
        <taxon>Malpighiales</taxon>
        <taxon>Salicaceae</taxon>
        <taxon>Saliceae</taxon>
        <taxon>Populus</taxon>
    </lineage>
</organism>
<dbReference type="EMBL" id="JAQIZT010000005">
    <property type="protein sequence ID" value="KAJ6996747.1"/>
    <property type="molecule type" value="Genomic_DNA"/>
</dbReference>
<reference evidence="1" key="1">
    <citation type="journal article" date="2023" name="Mol. Ecol. Resour.">
        <title>Chromosome-level genome assembly of a triploid poplar Populus alba 'Berolinensis'.</title>
        <authorList>
            <person name="Chen S."/>
            <person name="Yu Y."/>
            <person name="Wang X."/>
            <person name="Wang S."/>
            <person name="Zhang T."/>
            <person name="Zhou Y."/>
            <person name="He R."/>
            <person name="Meng N."/>
            <person name="Wang Y."/>
            <person name="Liu W."/>
            <person name="Liu Z."/>
            <person name="Liu J."/>
            <person name="Guo Q."/>
            <person name="Huang H."/>
            <person name="Sederoff R.R."/>
            <person name="Wang G."/>
            <person name="Qu G."/>
            <person name="Chen S."/>
        </authorList>
    </citation>
    <scope>NUCLEOTIDE SEQUENCE</scope>
    <source>
        <strain evidence="1">SC-2020</strain>
    </source>
</reference>
<sequence length="86" mass="9908">MGITHQHHSQFLRLPFLLGLDSEKGRNLELVFSKWSVVNPVVSDSKFRNNSDPTSKKICGFGEWLLGWPRFWSTLVDIFSSSCECY</sequence>
<dbReference type="Proteomes" id="UP001164929">
    <property type="component" value="Chromosome 5"/>
</dbReference>
<keyword evidence="2" id="KW-1185">Reference proteome</keyword>